<dbReference type="SMART" id="SM00535">
    <property type="entry name" value="RIBOc"/>
    <property type="match status" value="1"/>
</dbReference>
<reference evidence="9" key="1">
    <citation type="submission" date="2022-07" db="EMBL/GenBank/DDBJ databases">
        <title>Draft genome sequence of Zalerion maritima ATCC 34329, a (micro)plastics degrading marine fungus.</title>
        <authorList>
            <person name="Paco A."/>
            <person name="Goncalves M.F.M."/>
            <person name="Rocha-Santos T.A.P."/>
            <person name="Alves A."/>
        </authorList>
    </citation>
    <scope>NUCLEOTIDE SEQUENCE</scope>
    <source>
        <strain evidence="9">ATCC 34329</strain>
    </source>
</reference>
<accession>A0AAD5RR77</accession>
<dbReference type="SUPFAM" id="SSF54768">
    <property type="entry name" value="dsRNA-binding domain-like"/>
    <property type="match status" value="1"/>
</dbReference>
<dbReference type="InterPro" id="IPR000999">
    <property type="entry name" value="RNase_III_dom"/>
</dbReference>
<dbReference type="GO" id="GO:0006364">
    <property type="term" value="P:rRNA processing"/>
    <property type="evidence" value="ECO:0007669"/>
    <property type="project" value="TreeGrafter"/>
</dbReference>
<evidence type="ECO:0000256" key="5">
    <source>
        <dbReference type="PROSITE-ProRule" id="PRU00266"/>
    </source>
</evidence>
<dbReference type="PANTHER" id="PTHR11207:SF0">
    <property type="entry name" value="RIBONUCLEASE 3"/>
    <property type="match status" value="1"/>
</dbReference>
<keyword evidence="3" id="KW-0378">Hydrolase</keyword>
<dbReference type="PANTHER" id="PTHR11207">
    <property type="entry name" value="RIBONUCLEASE III"/>
    <property type="match status" value="1"/>
</dbReference>
<sequence>MPKRPRNDEEYLASKKIKHGSLETTTVLKHADQLIGCLQALKTGNDRLSDLKRLCKTLLPTFTQLAADDKAEPSEDGEIPDDADSSAPADGIKAPTFVMLTPWSPSQIATSMPPLPSIHDPTFKRAAFTHQGVCHAGDISYEKLEWIGDAYLYMLASSFIYQTFPSHSPGRSSQLRELLVKNATLAGYAKHYGLSDRANLPHEIRSTNNKDRSKIMGDMIEAYTGAVVLSDKSNGLERAATWLKSIWGMTLKQDLQKEFKQHGNSASATPASLAGPAVSSSLTPKEELANLIRVPGVTLRYEDIPCKRKDSKTSMPLFSVGVVVDGWGTKDNKLGWGTALSKKEAGQKAAAMAIANKKAIKQWIEWKQKYVAMTPPGQKPTSEEAE</sequence>
<evidence type="ECO:0000256" key="4">
    <source>
        <dbReference type="ARBA" id="ARBA00022884"/>
    </source>
</evidence>
<proteinExistence type="predicted"/>
<dbReference type="Proteomes" id="UP001201980">
    <property type="component" value="Unassembled WGS sequence"/>
</dbReference>
<evidence type="ECO:0000256" key="6">
    <source>
        <dbReference type="SAM" id="MobiDB-lite"/>
    </source>
</evidence>
<dbReference type="GO" id="GO:0004525">
    <property type="term" value="F:ribonuclease III activity"/>
    <property type="evidence" value="ECO:0007669"/>
    <property type="project" value="InterPro"/>
</dbReference>
<gene>
    <name evidence="9" type="ORF">MKZ38_000670</name>
</gene>
<evidence type="ECO:0000256" key="3">
    <source>
        <dbReference type="ARBA" id="ARBA00022801"/>
    </source>
</evidence>
<dbReference type="InterPro" id="IPR036389">
    <property type="entry name" value="RNase_III_sf"/>
</dbReference>
<dbReference type="GO" id="GO:0006369">
    <property type="term" value="P:termination of RNA polymerase II transcription"/>
    <property type="evidence" value="ECO:0007669"/>
    <property type="project" value="TreeGrafter"/>
</dbReference>
<dbReference type="AlphaFoldDB" id="A0AAD5RR77"/>
<dbReference type="PROSITE" id="PS50137">
    <property type="entry name" value="DS_RBD"/>
    <property type="match status" value="1"/>
</dbReference>
<dbReference type="Gene3D" id="3.30.160.20">
    <property type="match status" value="1"/>
</dbReference>
<keyword evidence="4 5" id="KW-0694">RNA-binding</keyword>
<dbReference type="GO" id="GO:0005654">
    <property type="term" value="C:nucleoplasm"/>
    <property type="evidence" value="ECO:0007669"/>
    <property type="project" value="TreeGrafter"/>
</dbReference>
<dbReference type="Pfam" id="PF00636">
    <property type="entry name" value="Ribonuclease_3"/>
    <property type="match status" value="1"/>
</dbReference>
<evidence type="ECO:0000259" key="8">
    <source>
        <dbReference type="PROSITE" id="PS50142"/>
    </source>
</evidence>
<protein>
    <submittedName>
        <fullName evidence="9">RNase3 domain-containing protein</fullName>
    </submittedName>
</protein>
<dbReference type="SUPFAM" id="SSF69065">
    <property type="entry name" value="RNase III domain-like"/>
    <property type="match status" value="1"/>
</dbReference>
<keyword evidence="2" id="KW-0255">Endonuclease</keyword>
<dbReference type="GO" id="GO:0003723">
    <property type="term" value="F:RNA binding"/>
    <property type="evidence" value="ECO:0007669"/>
    <property type="project" value="UniProtKB-UniRule"/>
</dbReference>
<dbReference type="InterPro" id="IPR014720">
    <property type="entry name" value="dsRBD_dom"/>
</dbReference>
<dbReference type="EMBL" id="JAKWBI020000115">
    <property type="protein sequence ID" value="KAJ2902353.1"/>
    <property type="molecule type" value="Genomic_DNA"/>
</dbReference>
<comment type="caution">
    <text evidence="9">The sequence shown here is derived from an EMBL/GenBank/DDBJ whole genome shotgun (WGS) entry which is preliminary data.</text>
</comment>
<organism evidence="9 10">
    <name type="scientific">Zalerion maritima</name>
    <dbReference type="NCBI Taxonomy" id="339359"/>
    <lineage>
        <taxon>Eukaryota</taxon>
        <taxon>Fungi</taxon>
        <taxon>Dikarya</taxon>
        <taxon>Ascomycota</taxon>
        <taxon>Pezizomycotina</taxon>
        <taxon>Sordariomycetes</taxon>
        <taxon>Lulworthiomycetidae</taxon>
        <taxon>Lulworthiales</taxon>
        <taxon>Lulworthiaceae</taxon>
        <taxon>Zalerion</taxon>
    </lineage>
</organism>
<keyword evidence="1" id="KW-0540">Nuclease</keyword>
<evidence type="ECO:0000313" key="9">
    <source>
        <dbReference type="EMBL" id="KAJ2902353.1"/>
    </source>
</evidence>
<dbReference type="GO" id="GO:0034475">
    <property type="term" value="P:U4 snRNA 3'-end processing"/>
    <property type="evidence" value="ECO:0007669"/>
    <property type="project" value="TreeGrafter"/>
</dbReference>
<name>A0AAD5RR77_9PEZI</name>
<evidence type="ECO:0000256" key="1">
    <source>
        <dbReference type="ARBA" id="ARBA00022722"/>
    </source>
</evidence>
<dbReference type="Pfam" id="PF00035">
    <property type="entry name" value="dsrm"/>
    <property type="match status" value="1"/>
</dbReference>
<keyword evidence="10" id="KW-1185">Reference proteome</keyword>
<dbReference type="PROSITE" id="PS50142">
    <property type="entry name" value="RNASE_3_2"/>
    <property type="match status" value="1"/>
</dbReference>
<feature type="region of interest" description="Disordered" evidence="6">
    <location>
        <begin position="66"/>
        <end position="87"/>
    </location>
</feature>
<evidence type="ECO:0000313" key="10">
    <source>
        <dbReference type="Proteomes" id="UP001201980"/>
    </source>
</evidence>
<feature type="compositionally biased region" description="Acidic residues" evidence="6">
    <location>
        <begin position="74"/>
        <end position="84"/>
    </location>
</feature>
<dbReference type="Gene3D" id="1.10.1520.10">
    <property type="entry name" value="Ribonuclease III domain"/>
    <property type="match status" value="1"/>
</dbReference>
<dbReference type="CDD" id="cd00593">
    <property type="entry name" value="RIBOc"/>
    <property type="match status" value="1"/>
</dbReference>
<feature type="domain" description="DRBM" evidence="7">
    <location>
        <begin position="283"/>
        <end position="359"/>
    </location>
</feature>
<evidence type="ECO:0000259" key="7">
    <source>
        <dbReference type="PROSITE" id="PS50137"/>
    </source>
</evidence>
<evidence type="ECO:0000256" key="2">
    <source>
        <dbReference type="ARBA" id="ARBA00022759"/>
    </source>
</evidence>
<feature type="domain" description="RNase III" evidence="8">
    <location>
        <begin position="127"/>
        <end position="232"/>
    </location>
</feature>